<dbReference type="Gene3D" id="3.10.180.10">
    <property type="entry name" value="2,3-Dihydroxybiphenyl 1,2-Dioxygenase, domain 1"/>
    <property type="match status" value="1"/>
</dbReference>
<feature type="domain" description="VOC" evidence="1">
    <location>
        <begin position="7"/>
        <end position="120"/>
    </location>
</feature>
<dbReference type="EMBL" id="AYTS01000187">
    <property type="protein sequence ID" value="OOP55045.1"/>
    <property type="molecule type" value="Genomic_DNA"/>
</dbReference>
<dbReference type="Proteomes" id="UP000189681">
    <property type="component" value="Unassembled WGS sequence"/>
</dbReference>
<gene>
    <name evidence="2" type="ORF">AYP45_17035</name>
</gene>
<dbReference type="PROSITE" id="PS51819">
    <property type="entry name" value="VOC"/>
    <property type="match status" value="1"/>
</dbReference>
<dbReference type="CDD" id="cd06587">
    <property type="entry name" value="VOC"/>
    <property type="match status" value="1"/>
</dbReference>
<dbReference type="InterPro" id="IPR037523">
    <property type="entry name" value="VOC_core"/>
</dbReference>
<dbReference type="AlphaFoldDB" id="A0A1V4APK3"/>
<dbReference type="STRING" id="1004156.AYP45_17035"/>
<evidence type="ECO:0000259" key="1">
    <source>
        <dbReference type="PROSITE" id="PS51819"/>
    </source>
</evidence>
<proteinExistence type="predicted"/>
<accession>A0A1V4APK3</accession>
<organism evidence="2 3">
    <name type="scientific">Candidatus Brocadia carolinensis</name>
    <dbReference type="NCBI Taxonomy" id="1004156"/>
    <lineage>
        <taxon>Bacteria</taxon>
        <taxon>Pseudomonadati</taxon>
        <taxon>Planctomycetota</taxon>
        <taxon>Candidatus Brocadiia</taxon>
        <taxon>Candidatus Brocadiales</taxon>
        <taxon>Candidatus Brocadiaceae</taxon>
        <taxon>Candidatus Brocadia</taxon>
    </lineage>
</organism>
<comment type="caution">
    <text evidence="2">The sequence shown here is derived from an EMBL/GenBank/DDBJ whole genome shotgun (WGS) entry which is preliminary data.</text>
</comment>
<dbReference type="Pfam" id="PF00903">
    <property type="entry name" value="Glyoxalase"/>
    <property type="match status" value="1"/>
</dbReference>
<protein>
    <recommendedName>
        <fullName evidence="1">VOC domain-containing protein</fullName>
    </recommendedName>
</protein>
<reference evidence="2 3" key="1">
    <citation type="journal article" date="2017" name="Water Res.">
        <title>Discovery and metagenomic analysis of an anammox bacterial enrichment related to Candidatus "Brocadia caroliniensis" in a full-scale glycerol-fed nitritation-denitritation separate centrate treatment process.</title>
        <authorList>
            <person name="Park H."/>
            <person name="Brotto A.C."/>
            <person name="van Loosdrecht M.C."/>
            <person name="Chandran K."/>
        </authorList>
    </citation>
    <scope>NUCLEOTIDE SEQUENCE [LARGE SCALE GENOMIC DNA]</scope>
    <source>
        <strain evidence="2">26THWARD</strain>
    </source>
</reference>
<name>A0A1V4APK3_9BACT</name>
<dbReference type="SUPFAM" id="SSF54593">
    <property type="entry name" value="Glyoxalase/Bleomycin resistance protein/Dihydroxybiphenyl dioxygenase"/>
    <property type="match status" value="1"/>
</dbReference>
<evidence type="ECO:0000313" key="2">
    <source>
        <dbReference type="EMBL" id="OOP55045.1"/>
    </source>
</evidence>
<evidence type="ECO:0000313" key="3">
    <source>
        <dbReference type="Proteomes" id="UP000189681"/>
    </source>
</evidence>
<sequence length="120" mass="13887">MMKEIIRVVNTIIYCQRWKEMVSFYQNKLGFPVTLENDWFVEVKVNAHARISIANEQRATIKSSRGQGLTLAFQVDKADETWQNLKAQGVDVGKIKDHPWGGRAFFLFDPEGNRLEVWSV</sequence>
<dbReference type="InterPro" id="IPR029068">
    <property type="entry name" value="Glyas_Bleomycin-R_OHBP_Dase"/>
</dbReference>
<dbReference type="InterPro" id="IPR004360">
    <property type="entry name" value="Glyas_Fos-R_dOase_dom"/>
</dbReference>